<proteinExistence type="predicted"/>
<dbReference type="EMBL" id="BK014923">
    <property type="protein sequence ID" value="DAD82697.1"/>
    <property type="molecule type" value="Genomic_DNA"/>
</dbReference>
<reference evidence="1" key="1">
    <citation type="journal article" date="2021" name="Proc. Natl. Acad. Sci. U.S.A.">
        <title>A Catalog of Tens of Thousands of Viruses from Human Metagenomes Reveals Hidden Associations with Chronic Diseases.</title>
        <authorList>
            <person name="Tisza M.J."/>
            <person name="Buck C.B."/>
        </authorList>
    </citation>
    <scope>NUCLEOTIDE SEQUENCE</scope>
    <source>
        <strain evidence="1">Ctrpg19</strain>
    </source>
</reference>
<organism evidence="1">
    <name type="scientific">Siphoviridae sp. ctrpg19</name>
    <dbReference type="NCBI Taxonomy" id="2826481"/>
    <lineage>
        <taxon>Viruses</taxon>
        <taxon>Duplodnaviria</taxon>
        <taxon>Heunggongvirae</taxon>
        <taxon>Uroviricota</taxon>
        <taxon>Caudoviricetes</taxon>
    </lineage>
</organism>
<evidence type="ECO:0000313" key="1">
    <source>
        <dbReference type="EMBL" id="DAD82697.1"/>
    </source>
</evidence>
<protein>
    <submittedName>
        <fullName evidence="1">Uncharacterized protein</fullName>
    </submittedName>
</protein>
<name>A0A8S5MK25_9CAUD</name>
<sequence length="71" mass="8423">MDYTIKIPNFPFKVGDKVKRNNELLYISDIVFSMTDFDWLVIAFIIDEKDVIKKTITIPYKIFFPDSLTEK</sequence>
<accession>A0A8S5MK25</accession>